<dbReference type="NCBIfam" id="NF033429">
    <property type="entry name" value="ImuA_translesion"/>
    <property type="match status" value="1"/>
</dbReference>
<name>A0A1T1AR26_RHOFE</name>
<reference evidence="1 2" key="1">
    <citation type="submission" date="2017-01" db="EMBL/GenBank/DDBJ databases">
        <title>Genome sequencing of Rhodoferax fermentans JCM 7819.</title>
        <authorList>
            <person name="Kim Y.J."/>
            <person name="Farh M.E.-A."/>
            <person name="Yang D.-C."/>
        </authorList>
    </citation>
    <scope>NUCLEOTIDE SEQUENCE [LARGE SCALE GENOMIC DNA]</scope>
    <source>
        <strain evidence="1 2">JCM 7819</strain>
    </source>
</reference>
<evidence type="ECO:0000313" key="2">
    <source>
        <dbReference type="Proteomes" id="UP000190750"/>
    </source>
</evidence>
<dbReference type="RefSeq" id="WP_078364230.1">
    <property type="nucleotide sequence ID" value="NZ_MTJN01000002.1"/>
</dbReference>
<evidence type="ECO:0008006" key="3">
    <source>
        <dbReference type="Google" id="ProtNLM"/>
    </source>
</evidence>
<dbReference type="AlphaFoldDB" id="A0A1T1AR26"/>
<comment type="caution">
    <text evidence="1">The sequence shown here is derived from an EMBL/GenBank/DDBJ whole genome shotgun (WGS) entry which is preliminary data.</text>
</comment>
<dbReference type="InterPro" id="IPR047610">
    <property type="entry name" value="ImuA_translesion"/>
</dbReference>
<dbReference type="Gene3D" id="3.40.50.300">
    <property type="entry name" value="P-loop containing nucleotide triphosphate hydrolases"/>
    <property type="match status" value="1"/>
</dbReference>
<evidence type="ECO:0000313" key="1">
    <source>
        <dbReference type="EMBL" id="OOV06435.1"/>
    </source>
</evidence>
<sequence length="274" mass="28382">MALSSVSTLLERFGDAVWRADALAEAASADGGVLPSGHALLDAQLPGGGWPLGALSEVLQAPGDAAEWRLLLPALSTLKRSVVLVGAPHLPFGPALAAQGLDLRRLVQVQAGTVAQRLWAAEQALRCSEVAALLVWLAQVRSEHLRRLHLAAQAHRCLLCVFRPASAQGESSPAVLRLLLGAAAGPPTASSPDDDLAVQILKRRGPPLAEVLQLPARPVALSAVLALSAVPLASAAGWVEPPRSAVSAPQLLTGDTPTPWLEPAYALDRLVAAA</sequence>
<dbReference type="OrthoDB" id="9811176at2"/>
<dbReference type="EMBL" id="MTJN01000002">
    <property type="protein sequence ID" value="OOV06435.1"/>
    <property type="molecule type" value="Genomic_DNA"/>
</dbReference>
<protein>
    <recommendedName>
        <fullName evidence="3">Translesion DNA synthesis-associated protein ImuA</fullName>
    </recommendedName>
</protein>
<dbReference type="InterPro" id="IPR027417">
    <property type="entry name" value="P-loop_NTPase"/>
</dbReference>
<accession>A0A1T1AR26</accession>
<keyword evidence="2" id="KW-1185">Reference proteome</keyword>
<gene>
    <name evidence="1" type="ORF">RF819_06555</name>
</gene>
<proteinExistence type="predicted"/>
<dbReference type="SUPFAM" id="SSF52540">
    <property type="entry name" value="P-loop containing nucleoside triphosphate hydrolases"/>
    <property type="match status" value="1"/>
</dbReference>
<dbReference type="STRING" id="28066.RF819_06555"/>
<organism evidence="1 2">
    <name type="scientific">Rhodoferax fermentans</name>
    <dbReference type="NCBI Taxonomy" id="28066"/>
    <lineage>
        <taxon>Bacteria</taxon>
        <taxon>Pseudomonadati</taxon>
        <taxon>Pseudomonadota</taxon>
        <taxon>Betaproteobacteria</taxon>
        <taxon>Burkholderiales</taxon>
        <taxon>Comamonadaceae</taxon>
        <taxon>Rhodoferax</taxon>
    </lineage>
</organism>
<dbReference type="Proteomes" id="UP000190750">
    <property type="component" value="Unassembled WGS sequence"/>
</dbReference>